<sequence length="103" mass="11527">MSKQGFKLGDFVKYYLVSLVSLSFLCLILYGLYSLNGLIPFSLDGASGLEVRHYSGQTTSSVKKDGDYKVQDISGETKSYNVDLKVTNDGDKVIQTYVFEYKK</sequence>
<dbReference type="Proteomes" id="UP000027855">
    <property type="component" value="Unassembled WGS sequence"/>
</dbReference>
<reference evidence="3" key="2">
    <citation type="submission" date="2023-01" db="EMBL/GenBank/DDBJ databases">
        <title>Human gut microbiome strain richness.</title>
        <authorList>
            <person name="Chen-Liaw A."/>
        </authorList>
    </citation>
    <scope>NUCLEOTIDE SEQUENCE</scope>
    <source>
        <strain evidence="3">1001095st1_G4_1001095IJ_161003</strain>
    </source>
</reference>
<comment type="caution">
    <text evidence="2">The sequence shown here is derived from an EMBL/GenBank/DDBJ whole genome shotgun (WGS) entry which is preliminary data.</text>
</comment>
<proteinExistence type="predicted"/>
<keyword evidence="1" id="KW-0812">Transmembrane</keyword>
<gene>
    <name evidence="2" type="ORF">DL07_06115</name>
    <name evidence="3" type="ORF">PNU26_03260</name>
</gene>
<evidence type="ECO:0000313" key="4">
    <source>
        <dbReference type="Proteomes" id="UP000027855"/>
    </source>
</evidence>
<keyword evidence="1" id="KW-0472">Membrane</keyword>
<dbReference type="EMBL" id="JJMT01000026">
    <property type="protein sequence ID" value="KEO43720.1"/>
    <property type="molecule type" value="Genomic_DNA"/>
</dbReference>
<accession>A0A074IUF1</accession>
<dbReference type="RefSeq" id="WP_037603153.1">
    <property type="nucleotide sequence ID" value="NZ_CABIZY010000001.1"/>
</dbReference>
<dbReference type="EMBL" id="JAQMJT010000002">
    <property type="protein sequence ID" value="MDB8613422.1"/>
    <property type="molecule type" value="Genomic_DNA"/>
</dbReference>
<keyword evidence="1" id="KW-1133">Transmembrane helix</keyword>
<protein>
    <submittedName>
        <fullName evidence="2">Uncharacterized protein</fullName>
    </submittedName>
</protein>
<organism evidence="2 4">
    <name type="scientific">Streptococcus salivarius</name>
    <dbReference type="NCBI Taxonomy" id="1304"/>
    <lineage>
        <taxon>Bacteria</taxon>
        <taxon>Bacillati</taxon>
        <taxon>Bacillota</taxon>
        <taxon>Bacilli</taxon>
        <taxon>Lactobacillales</taxon>
        <taxon>Streptococcaceae</taxon>
        <taxon>Streptococcus</taxon>
    </lineage>
</organism>
<evidence type="ECO:0000256" key="1">
    <source>
        <dbReference type="SAM" id="Phobius"/>
    </source>
</evidence>
<feature type="transmembrane region" description="Helical" evidence="1">
    <location>
        <begin position="12"/>
        <end position="33"/>
    </location>
</feature>
<reference evidence="2 4" key="1">
    <citation type="submission" date="2014-04" db="EMBL/GenBank/DDBJ databases">
        <title>Variable characteristics of bacteriocin-producing Streptococcus salivarius strains isolated from Malaysian subjects.</title>
        <authorList>
            <person name="Philip K."/>
            <person name="Barbour A."/>
        </authorList>
    </citation>
    <scope>NUCLEOTIDE SEQUENCE [LARGE SCALE GENOMIC DNA]</scope>
    <source>
        <strain evidence="2 4">NU10</strain>
    </source>
</reference>
<evidence type="ECO:0000313" key="2">
    <source>
        <dbReference type="EMBL" id="KEO43720.1"/>
    </source>
</evidence>
<name>A0A074IUF1_STRSL</name>
<evidence type="ECO:0000313" key="3">
    <source>
        <dbReference type="EMBL" id="MDB8613422.1"/>
    </source>
</evidence>
<dbReference type="Proteomes" id="UP001210204">
    <property type="component" value="Unassembled WGS sequence"/>
</dbReference>
<dbReference type="AlphaFoldDB" id="A0A074IUF1"/>